<keyword evidence="3" id="KW-0336">GPI-anchor</keyword>
<dbReference type="FunFam" id="2.60.40.420:FF:000010">
    <property type="entry name" value="Early nodulin-like protein 1"/>
    <property type="match status" value="1"/>
</dbReference>
<dbReference type="Pfam" id="PF02298">
    <property type="entry name" value="Cu_bind_like"/>
    <property type="match status" value="1"/>
</dbReference>
<dbReference type="InterPro" id="IPR039391">
    <property type="entry name" value="Phytocyanin-like"/>
</dbReference>
<evidence type="ECO:0000256" key="3">
    <source>
        <dbReference type="ARBA" id="ARBA00022622"/>
    </source>
</evidence>
<feature type="transmembrane region" description="Helical" evidence="10">
    <location>
        <begin position="155"/>
        <end position="175"/>
    </location>
</feature>
<evidence type="ECO:0000256" key="7">
    <source>
        <dbReference type="ARBA" id="ARBA00023180"/>
    </source>
</evidence>
<dbReference type="GO" id="GO:0098552">
    <property type="term" value="C:side of membrane"/>
    <property type="evidence" value="ECO:0007669"/>
    <property type="project" value="UniProtKB-KW"/>
</dbReference>
<keyword evidence="10" id="KW-0812">Transmembrane</keyword>
<dbReference type="AlphaFoldDB" id="A0A022Q2S5"/>
<evidence type="ECO:0000256" key="10">
    <source>
        <dbReference type="SAM" id="Phobius"/>
    </source>
</evidence>
<evidence type="ECO:0000256" key="11">
    <source>
        <dbReference type="SAM" id="SignalP"/>
    </source>
</evidence>
<keyword evidence="7" id="KW-0325">Glycoprotein</keyword>
<keyword evidence="10" id="KW-1133">Transmembrane helix</keyword>
<gene>
    <name evidence="13" type="ORF">MIMGU_mgv1a014842mg</name>
</gene>
<keyword evidence="14" id="KW-1185">Reference proteome</keyword>
<dbReference type="SUPFAM" id="SSF49503">
    <property type="entry name" value="Cupredoxins"/>
    <property type="match status" value="1"/>
</dbReference>
<evidence type="ECO:0000256" key="8">
    <source>
        <dbReference type="ARBA" id="ARBA00023288"/>
    </source>
</evidence>
<evidence type="ECO:0000259" key="12">
    <source>
        <dbReference type="PROSITE" id="PS51485"/>
    </source>
</evidence>
<feature type="signal peptide" evidence="11">
    <location>
        <begin position="1"/>
        <end position="26"/>
    </location>
</feature>
<comment type="subcellular location">
    <subcellularLocation>
        <location evidence="1">Cell membrane</location>
        <topology evidence="1">Lipid-anchor</topology>
        <topology evidence="1">GPI-anchor</topology>
    </subcellularLocation>
</comment>
<sequence length="176" mass="19258">MASFTSFGFAALFILAITSSSPAATAAEGFKVGGDEGWRQPAANDTEMYTRWASTMRFHVGDSLRFVYKNDSVVVVDKWGYYHCNSTHPISVFDDGNTVFNLGRPGPAYFVSSDPVRCKNGQRLNVEVISLMHDDPISRTPAPAPFSGAGSNFLAMPQLVFFYVVIASASINNMYM</sequence>
<dbReference type="OrthoDB" id="1933543at2759"/>
<dbReference type="KEGG" id="egt:105975460"/>
<proteinExistence type="inferred from homology"/>
<evidence type="ECO:0000256" key="5">
    <source>
        <dbReference type="ARBA" id="ARBA00023136"/>
    </source>
</evidence>
<dbReference type="GO" id="GO:0009055">
    <property type="term" value="F:electron transfer activity"/>
    <property type="evidence" value="ECO:0007669"/>
    <property type="project" value="InterPro"/>
</dbReference>
<name>A0A022Q2S5_ERYGU</name>
<dbReference type="eggNOG" id="ENOG502S0M1">
    <property type="taxonomic scope" value="Eukaryota"/>
</dbReference>
<comment type="similarity">
    <text evidence="9">Belongs to the early nodulin-like (ENODL) family.</text>
</comment>
<evidence type="ECO:0000256" key="2">
    <source>
        <dbReference type="ARBA" id="ARBA00022475"/>
    </source>
</evidence>
<keyword evidence="2" id="KW-1003">Cell membrane</keyword>
<dbReference type="PROSITE" id="PS51485">
    <property type="entry name" value="PHYTOCYANIN"/>
    <property type="match status" value="1"/>
</dbReference>
<dbReference type="Gene3D" id="2.60.40.420">
    <property type="entry name" value="Cupredoxins - blue copper proteins"/>
    <property type="match status" value="1"/>
</dbReference>
<protein>
    <recommendedName>
        <fullName evidence="12">Phytocyanin domain-containing protein</fullName>
    </recommendedName>
</protein>
<organism evidence="13 14">
    <name type="scientific">Erythranthe guttata</name>
    <name type="common">Yellow monkey flower</name>
    <name type="synonym">Mimulus guttatus</name>
    <dbReference type="NCBI Taxonomy" id="4155"/>
    <lineage>
        <taxon>Eukaryota</taxon>
        <taxon>Viridiplantae</taxon>
        <taxon>Streptophyta</taxon>
        <taxon>Embryophyta</taxon>
        <taxon>Tracheophyta</taxon>
        <taxon>Spermatophyta</taxon>
        <taxon>Magnoliopsida</taxon>
        <taxon>eudicotyledons</taxon>
        <taxon>Gunneridae</taxon>
        <taxon>Pentapetalae</taxon>
        <taxon>asterids</taxon>
        <taxon>lamiids</taxon>
        <taxon>Lamiales</taxon>
        <taxon>Phrymaceae</taxon>
        <taxon>Erythranthe</taxon>
    </lineage>
</organism>
<evidence type="ECO:0000256" key="4">
    <source>
        <dbReference type="ARBA" id="ARBA00022729"/>
    </source>
</evidence>
<dbReference type="PANTHER" id="PTHR33021">
    <property type="entry name" value="BLUE COPPER PROTEIN"/>
    <property type="match status" value="1"/>
</dbReference>
<dbReference type="EMBL" id="KI632223">
    <property type="protein sequence ID" value="EYU21493.1"/>
    <property type="molecule type" value="Genomic_DNA"/>
</dbReference>
<evidence type="ECO:0000256" key="6">
    <source>
        <dbReference type="ARBA" id="ARBA00023157"/>
    </source>
</evidence>
<evidence type="ECO:0000256" key="1">
    <source>
        <dbReference type="ARBA" id="ARBA00004609"/>
    </source>
</evidence>
<keyword evidence="4 11" id="KW-0732">Signal</keyword>
<feature type="domain" description="Phytocyanin" evidence="12">
    <location>
        <begin position="28"/>
        <end position="130"/>
    </location>
</feature>
<dbReference type="STRING" id="4155.A0A022Q2S5"/>
<evidence type="ECO:0000313" key="14">
    <source>
        <dbReference type="Proteomes" id="UP000030748"/>
    </source>
</evidence>
<dbReference type="InterPro" id="IPR003245">
    <property type="entry name" value="Phytocyanin_dom"/>
</dbReference>
<accession>A0A022Q2S5</accession>
<keyword evidence="6" id="KW-1015">Disulfide bond</keyword>
<keyword evidence="5 10" id="KW-0472">Membrane</keyword>
<feature type="chain" id="PRO_5001503796" description="Phytocyanin domain-containing protein" evidence="11">
    <location>
        <begin position="27"/>
        <end position="176"/>
    </location>
</feature>
<dbReference type="CDD" id="cd11019">
    <property type="entry name" value="OsENODL1_like"/>
    <property type="match status" value="1"/>
</dbReference>
<dbReference type="Proteomes" id="UP000030748">
    <property type="component" value="Unassembled WGS sequence"/>
</dbReference>
<evidence type="ECO:0000313" key="13">
    <source>
        <dbReference type="EMBL" id="EYU21493.1"/>
    </source>
</evidence>
<dbReference type="OMA" id="TRWASTM"/>
<keyword evidence="8" id="KW-0449">Lipoprotein</keyword>
<dbReference type="PANTHER" id="PTHR33021:SF234">
    <property type="entry name" value="EARLY NODULIN-LIKE PROTEIN 7"/>
    <property type="match status" value="1"/>
</dbReference>
<dbReference type="InterPro" id="IPR041846">
    <property type="entry name" value="ENL_dom"/>
</dbReference>
<dbReference type="GO" id="GO:0005886">
    <property type="term" value="C:plasma membrane"/>
    <property type="evidence" value="ECO:0000318"/>
    <property type="project" value="GO_Central"/>
</dbReference>
<reference evidence="13 14" key="1">
    <citation type="journal article" date="2013" name="Proc. Natl. Acad. Sci. U.S.A.">
        <title>Fine-scale variation in meiotic recombination in Mimulus inferred from population shotgun sequencing.</title>
        <authorList>
            <person name="Hellsten U."/>
            <person name="Wright K.M."/>
            <person name="Jenkins J."/>
            <person name="Shu S."/>
            <person name="Yuan Y."/>
            <person name="Wessler S.R."/>
            <person name="Schmutz J."/>
            <person name="Willis J.H."/>
            <person name="Rokhsar D.S."/>
        </authorList>
    </citation>
    <scope>NUCLEOTIDE SEQUENCE [LARGE SCALE GENOMIC DNA]</scope>
    <source>
        <strain evidence="14">cv. DUN x IM62</strain>
    </source>
</reference>
<dbReference type="InterPro" id="IPR008972">
    <property type="entry name" value="Cupredoxin"/>
</dbReference>
<evidence type="ECO:0000256" key="9">
    <source>
        <dbReference type="ARBA" id="ARBA00035011"/>
    </source>
</evidence>